<feature type="region of interest" description="Disordered" evidence="1">
    <location>
        <begin position="1"/>
        <end position="64"/>
    </location>
</feature>
<organism evidence="3 4">
    <name type="scientific">[Candida] anglica</name>
    <dbReference type="NCBI Taxonomy" id="148631"/>
    <lineage>
        <taxon>Eukaryota</taxon>
        <taxon>Fungi</taxon>
        <taxon>Dikarya</taxon>
        <taxon>Ascomycota</taxon>
        <taxon>Saccharomycotina</taxon>
        <taxon>Pichiomycetes</taxon>
        <taxon>Debaryomycetaceae</taxon>
        <taxon>Kurtzmaniella</taxon>
    </lineage>
</organism>
<feature type="domain" description="UBA" evidence="2">
    <location>
        <begin position="209"/>
        <end position="251"/>
    </location>
</feature>
<dbReference type="Gene3D" id="1.25.40.10">
    <property type="entry name" value="Tetratricopeptide repeat domain"/>
    <property type="match status" value="1"/>
</dbReference>
<evidence type="ECO:0000313" key="3">
    <source>
        <dbReference type="EMBL" id="CAK7913238.1"/>
    </source>
</evidence>
<feature type="compositionally biased region" description="Low complexity" evidence="1">
    <location>
        <begin position="610"/>
        <end position="625"/>
    </location>
</feature>
<dbReference type="Gene3D" id="1.10.8.10">
    <property type="entry name" value="DNA helicase RuvA subunit, C-terminal domain"/>
    <property type="match status" value="1"/>
</dbReference>
<dbReference type="SMART" id="SM00028">
    <property type="entry name" value="TPR"/>
    <property type="match status" value="3"/>
</dbReference>
<reference evidence="3 4" key="1">
    <citation type="submission" date="2024-01" db="EMBL/GenBank/DDBJ databases">
        <authorList>
            <consortium name="Genoscope - CEA"/>
            <person name="William W."/>
        </authorList>
    </citation>
    <scope>NUCLEOTIDE SEQUENCE [LARGE SCALE GENOMIC DNA]</scope>
    <source>
        <strain evidence="3 4">29B2s-10</strain>
    </source>
</reference>
<dbReference type="InterPro" id="IPR052769">
    <property type="entry name" value="TPR_domain_protein"/>
</dbReference>
<feature type="compositionally biased region" description="Basic and acidic residues" evidence="1">
    <location>
        <begin position="340"/>
        <end position="356"/>
    </location>
</feature>
<accession>A0ABP0EJ19</accession>
<feature type="region of interest" description="Disordered" evidence="1">
    <location>
        <begin position="327"/>
        <end position="444"/>
    </location>
</feature>
<dbReference type="InterPro" id="IPR019734">
    <property type="entry name" value="TPR_rpt"/>
</dbReference>
<name>A0ABP0EJ19_9ASCO</name>
<dbReference type="InterPro" id="IPR009060">
    <property type="entry name" value="UBA-like_sf"/>
</dbReference>
<dbReference type="PANTHER" id="PTHR46014">
    <property type="entry name" value="TETRATRICOPEPTIDE REPEAT PROTEIN 1"/>
    <property type="match status" value="1"/>
</dbReference>
<feature type="region of interest" description="Disordered" evidence="1">
    <location>
        <begin position="598"/>
        <end position="625"/>
    </location>
</feature>
<proteinExistence type="predicted"/>
<dbReference type="InterPro" id="IPR011990">
    <property type="entry name" value="TPR-like_helical_dom_sf"/>
</dbReference>
<feature type="region of interest" description="Disordered" evidence="1">
    <location>
        <begin position="251"/>
        <end position="270"/>
    </location>
</feature>
<dbReference type="Gene3D" id="1.10.287.110">
    <property type="entry name" value="DnaJ domain"/>
    <property type="match status" value="1"/>
</dbReference>
<feature type="compositionally biased region" description="Low complexity" evidence="1">
    <location>
        <begin position="383"/>
        <end position="408"/>
    </location>
</feature>
<evidence type="ECO:0000256" key="1">
    <source>
        <dbReference type="SAM" id="MobiDB-lite"/>
    </source>
</evidence>
<feature type="region of interest" description="Disordered" evidence="1">
    <location>
        <begin position="81"/>
        <end position="212"/>
    </location>
</feature>
<dbReference type="InterPro" id="IPR036869">
    <property type="entry name" value="J_dom_sf"/>
</dbReference>
<keyword evidence="4" id="KW-1185">Reference proteome</keyword>
<dbReference type="SUPFAM" id="SSF48452">
    <property type="entry name" value="TPR-like"/>
    <property type="match status" value="1"/>
</dbReference>
<dbReference type="SMART" id="SM00165">
    <property type="entry name" value="UBA"/>
    <property type="match status" value="1"/>
</dbReference>
<evidence type="ECO:0000259" key="2">
    <source>
        <dbReference type="PROSITE" id="PS50030"/>
    </source>
</evidence>
<dbReference type="SUPFAM" id="SSF46934">
    <property type="entry name" value="UBA-like"/>
    <property type="match status" value="1"/>
</dbReference>
<feature type="compositionally biased region" description="Acidic residues" evidence="1">
    <location>
        <begin position="158"/>
        <end position="167"/>
    </location>
</feature>
<dbReference type="PANTHER" id="PTHR46014:SF1">
    <property type="entry name" value="TETRATRICOPEPTIDE REPEAT PROTEIN 1"/>
    <property type="match status" value="1"/>
</dbReference>
<feature type="compositionally biased region" description="Low complexity" evidence="1">
    <location>
        <begin position="188"/>
        <end position="211"/>
    </location>
</feature>
<feature type="compositionally biased region" description="Low complexity" evidence="1">
    <location>
        <begin position="46"/>
        <end position="64"/>
    </location>
</feature>
<evidence type="ECO:0000313" key="4">
    <source>
        <dbReference type="Proteomes" id="UP001497600"/>
    </source>
</evidence>
<dbReference type="EMBL" id="OZ004258">
    <property type="protein sequence ID" value="CAK7913238.1"/>
    <property type="molecule type" value="Genomic_DNA"/>
</dbReference>
<dbReference type="SUPFAM" id="SSF46565">
    <property type="entry name" value="Chaperone J-domain"/>
    <property type="match status" value="1"/>
</dbReference>
<dbReference type="PROSITE" id="PS50030">
    <property type="entry name" value="UBA"/>
    <property type="match status" value="1"/>
</dbReference>
<feature type="compositionally biased region" description="Polar residues" evidence="1">
    <location>
        <begin position="95"/>
        <end position="125"/>
    </location>
</feature>
<dbReference type="InterPro" id="IPR015940">
    <property type="entry name" value="UBA"/>
</dbReference>
<dbReference type="Proteomes" id="UP001497600">
    <property type="component" value="Chromosome F"/>
</dbReference>
<gene>
    <name evidence="3" type="primary">SWA2</name>
    <name evidence="3" type="ORF">CAAN4_F10770</name>
</gene>
<feature type="compositionally biased region" description="Low complexity" evidence="1">
    <location>
        <begin position="134"/>
        <end position="150"/>
    </location>
</feature>
<sequence>MPPKKDAFADLFSSASGTKSKKDQPMNGISVHRSTGNNAFSGMDILSGSSTPTGSLGSMSSNNGGSLTALSNGSSTLVPQASGVSGVGSNGVLQPKSSNGSSATSINRPNSATQSRSNTPISTSVGDPWDIFGSSAPAKAPTSKPTTSSSNNGSINLLDDEFTDAFTEEIPPRPSSVQPTRIKDDKSSVPITSSSSSSSRSSSSNVSSTTSQKDHVLAELMEIGFPIEIARRAIESVGSDVQRCVNFIMEGSSPSSERKPSPTHQQPQDLNSKINDLSADLFSKASFFINKSKKTVLKNIEQFQQPKGDSSRPTWMRNQPKYESWLPEGVAEGSTTPEETLGKLQRERPRESKYSDDNNDQNIGERKQKPPVARRQEVPIIGRPSNSRPSSQSQSPSLQSSPMRPPSSKSVTPVQQKARVASPVPAEPIAKKSPVPPSSDFDLLGLNQKESQSLDQFLQTDYDKHKSLATNSFTKGDYDLAFTNYKKCLEILPDTFDLKIVILSNLALTCIKIGNYKQARLYSEDGLSKIPKDKLNDASWIVHEKSIKSWYIKLLSRKAESLEQLELFSESLESYQTLIKMGVNDKKVMDAKRRVDGIVNPKKAPPPAPVKKVPTKPNSASTASAIASKKVREQFDKQREEDDAKFKLHDQIQAKLSTWSAGKEDNLRTLLVGLPDVIPSHLPFPFLTKKITINDIMLPKKVKINYMKVISAIHPDKLGKLELQERMICQGVFVVLNKAWDSFKENELS</sequence>
<protein>
    <submittedName>
        <fullName evidence="3">Auxilin-like clathrin uncoating factor Swa2p</fullName>
    </submittedName>
</protein>